<feature type="region of interest" description="Disordered" evidence="1">
    <location>
        <begin position="173"/>
        <end position="209"/>
    </location>
</feature>
<dbReference type="EMBL" id="CACRTR010000004">
    <property type="protein sequence ID" value="VYT93808.1"/>
    <property type="molecule type" value="Genomic_DNA"/>
</dbReference>
<dbReference type="InterPro" id="IPR044060">
    <property type="entry name" value="Bacterial_rp_domain"/>
</dbReference>
<keyword evidence="2" id="KW-0732">Signal</keyword>
<dbReference type="Gene3D" id="2.160.20.110">
    <property type="match status" value="2"/>
</dbReference>
<reference evidence="4" key="1">
    <citation type="submission" date="2019-11" db="EMBL/GenBank/DDBJ databases">
        <authorList>
            <person name="Feng L."/>
        </authorList>
    </citation>
    <scope>NUCLEOTIDE SEQUENCE</scope>
    <source>
        <strain evidence="4">ElimosumLFYP34</strain>
    </source>
</reference>
<feature type="compositionally biased region" description="Acidic residues" evidence="1">
    <location>
        <begin position="184"/>
        <end position="203"/>
    </location>
</feature>
<sequence>MKKLVSLLMIFVLVAMQFPAVPVNAEGSSIAWDESIASAYNGGSGSPEDPYLIANGAQLARMAQEVNNGNEVNRSYQLTENIDLAAQSWVPIGNKDCPFSGNFNGNGHSIFNMKVGYIPNESRSARSETNSLDDTSRSQGVEVLYDPVTEALEQEAAAIKAELESVIAEEAAAQEETAATEETQVVEETDPAEVAEASEEDTSTDSVVTEDSTAIRAAMEETVNLVESNVAKPREAPGNFSLFSTQDPGYEGDAGLFGYFDSGKIEKVTVKESEVTGRGYTGGIVGYSGVNAVIEQCYFDGVVNNSTVGYIGGIVGYAEGRVSNCTNIGTIGSETPDSAFIGGIAGLTKNNIASCKNSGNILGDQSFLGGIAGKIDGKLIMDSFNLGKIGSADTVNSNAGGIVGRAPNGTLSRCANHGSVTLNPTDENSFISGLAGDIYIITNSYNTGDVSGYWASGLGGVINGGSLKNYNAGQITGGRNAGITCLLESMGTVGRNSTYCRNNSCSVAIRADAAYPYGGTPVLVSKGYMQDPNFIGIIGSPFIYDDYQRNNGYPVIEGVEYFINAPQGPADFQTGTFNYAGARDEDSPDIKKDYPQTYHYSDVYFEQKASLYNPSLATMSMCMVMSGFNSNADASTSITDDNLKYAEKYKNAEKLLTDIGFTDIEANTDYKIKPTENSFGVITGHKEITINGKKKTLIAQIGRGGNYGVEWSGNFMVGASGEHQGFAEARDKAHGWLTNYINAHRSDPSFHEEDVVFWLSGYSRAAAVTNLLAGKMSTDLSIAGINYSNEDLYAYCLAPPMGALANESEAENRSYTNIHNVVNPNDFVPKVAPSAWDFTRYGVDEKVIPDRLTTSNGAIFTAMYGKLVGLHTDWGTELLDSKTGGYVLNDFQGKKLSIGTAENPDTGENYLIKNSDIAMSKFLDQLMDLVADSIGNRGIYVQKYQATVSDLGGRALGDPEERELWQTTIPACLNTVLEENIQEVINILLNTPGTSTTDKINQAVDLLLDSSLDALEKEGITISREVLSDTFGLILRAGFDSLLTSGGSDIMTFFANMNLLAKPHYPELYFAWLQLHDPNYDGTPETYINTYRIASISGDADVSVYDAGGALVAQITDNEPAEIADSTIVASVDAGTEKSIYLPADATYDVKVDAKGEGTVNYAVREYNGDTASYAKLVNYYDIPVASGDRLEGTVPEFSNEDVANTKDGSSVLYALEKAENMLTPSLEVTGDAAREALYKVTVTSNMENKGLAFGTGTYCEGATVQMVALPFEGKRFIGWYQGDEPISTDARYEFTVTKEVSITAVFE</sequence>
<feature type="signal peptide" evidence="2">
    <location>
        <begin position="1"/>
        <end position="25"/>
    </location>
</feature>
<evidence type="ECO:0000259" key="3">
    <source>
        <dbReference type="Pfam" id="PF18998"/>
    </source>
</evidence>
<dbReference type="Gene3D" id="3.40.50.1820">
    <property type="entry name" value="alpha/beta hydrolase"/>
    <property type="match status" value="1"/>
</dbReference>
<evidence type="ECO:0000256" key="2">
    <source>
        <dbReference type="SAM" id="SignalP"/>
    </source>
</evidence>
<accession>A0A6N3AUI9</accession>
<proteinExistence type="predicted"/>
<dbReference type="Pfam" id="PF18998">
    <property type="entry name" value="Flg_new_2"/>
    <property type="match status" value="1"/>
</dbReference>
<protein>
    <recommendedName>
        <fullName evidence="3">Bacterial repeat domain-containing protein</fullName>
    </recommendedName>
</protein>
<evidence type="ECO:0000256" key="1">
    <source>
        <dbReference type="SAM" id="MobiDB-lite"/>
    </source>
</evidence>
<organism evidence="4">
    <name type="scientific">Eubacterium limosum</name>
    <dbReference type="NCBI Taxonomy" id="1736"/>
    <lineage>
        <taxon>Bacteria</taxon>
        <taxon>Bacillati</taxon>
        <taxon>Bacillota</taxon>
        <taxon>Clostridia</taxon>
        <taxon>Eubacteriales</taxon>
        <taxon>Eubacteriaceae</taxon>
        <taxon>Eubacterium</taxon>
    </lineage>
</organism>
<name>A0A6N3AUI9_EUBLI</name>
<feature type="chain" id="PRO_5027030370" description="Bacterial repeat domain-containing protein" evidence="2">
    <location>
        <begin position="26"/>
        <end position="1308"/>
    </location>
</feature>
<feature type="compositionally biased region" description="Low complexity" evidence="1">
    <location>
        <begin position="173"/>
        <end position="183"/>
    </location>
</feature>
<dbReference type="SUPFAM" id="SSF53474">
    <property type="entry name" value="alpha/beta-Hydrolases"/>
    <property type="match status" value="1"/>
</dbReference>
<dbReference type="InterPro" id="IPR029058">
    <property type="entry name" value="AB_hydrolase_fold"/>
</dbReference>
<gene>
    <name evidence="4" type="ORF">ELLFYP34_02285</name>
</gene>
<evidence type="ECO:0000313" key="4">
    <source>
        <dbReference type="EMBL" id="VYT93808.1"/>
    </source>
</evidence>
<feature type="domain" description="Bacterial repeat" evidence="3">
    <location>
        <begin position="1242"/>
        <end position="1308"/>
    </location>
</feature>